<proteinExistence type="predicted"/>
<protein>
    <submittedName>
        <fullName evidence="1">Uncharacterized protein</fullName>
    </submittedName>
</protein>
<evidence type="ECO:0000313" key="1">
    <source>
        <dbReference type="EMBL" id="NMB91765.1"/>
    </source>
</evidence>
<dbReference type="Proteomes" id="UP000590542">
    <property type="component" value="Unassembled WGS sequence"/>
</dbReference>
<dbReference type="EMBL" id="JAAZNV010000009">
    <property type="protein sequence ID" value="NMB91765.1"/>
    <property type="molecule type" value="Genomic_DNA"/>
</dbReference>
<comment type="caution">
    <text evidence="1">The sequence shown here is derived from an EMBL/GenBank/DDBJ whole genome shotgun (WGS) entry which is preliminary data.</text>
</comment>
<evidence type="ECO:0000313" key="2">
    <source>
        <dbReference type="Proteomes" id="UP000590542"/>
    </source>
</evidence>
<organism evidence="1 2">
    <name type="scientific">candidate division WWE3 bacterium</name>
    <dbReference type="NCBI Taxonomy" id="2053526"/>
    <lineage>
        <taxon>Bacteria</taxon>
        <taxon>Katanobacteria</taxon>
    </lineage>
</organism>
<reference evidence="1 2" key="1">
    <citation type="journal article" date="2020" name="Biotechnol. Biofuels">
        <title>New insights from the biogas microbiome by comprehensive genome-resolved metagenomics of nearly 1600 species originating from multiple anaerobic digesters.</title>
        <authorList>
            <person name="Campanaro S."/>
            <person name="Treu L."/>
            <person name="Rodriguez-R L.M."/>
            <person name="Kovalovszki A."/>
            <person name="Ziels R.M."/>
            <person name="Maus I."/>
            <person name="Zhu X."/>
            <person name="Kougias P.G."/>
            <person name="Basile A."/>
            <person name="Luo G."/>
            <person name="Schluter A."/>
            <person name="Konstantinidis K.T."/>
            <person name="Angelidaki I."/>
        </authorList>
    </citation>
    <scope>NUCLEOTIDE SEQUENCE [LARGE SCALE GENOMIC DNA]</scope>
    <source>
        <strain evidence="1">AS27yjCOA_202</strain>
    </source>
</reference>
<name>A0A7X9E763_UNCKA</name>
<gene>
    <name evidence="1" type="ORF">GYA37_02870</name>
</gene>
<accession>A0A7X9E763</accession>
<sequence length="145" mass="16634">MDYYDKCFKAPSSGIEWVIYSLDTDLSRMAIWKEKHPSSALEWFASVSFVLYVKPKKGTRTDDELASACVLRENKHFINYVKNTLMGYILYKLKGYEPRIQKIYFPQRDSFRMGPITIPTGEKLSSGLYTQVGEAKGIVIVKATD</sequence>
<dbReference type="AlphaFoldDB" id="A0A7X9E763"/>